<evidence type="ECO:0000256" key="1">
    <source>
        <dbReference type="SAM" id="MobiDB-lite"/>
    </source>
</evidence>
<accession>A0AAD6Z2H1</accession>
<feature type="region of interest" description="Disordered" evidence="1">
    <location>
        <begin position="139"/>
        <end position="221"/>
    </location>
</feature>
<dbReference type="EMBL" id="JARIHO010000102">
    <property type="protein sequence ID" value="KAJ7303801.1"/>
    <property type="molecule type" value="Genomic_DNA"/>
</dbReference>
<dbReference type="Proteomes" id="UP001218218">
    <property type="component" value="Unassembled WGS sequence"/>
</dbReference>
<comment type="caution">
    <text evidence="2">The sequence shown here is derived from an EMBL/GenBank/DDBJ whole genome shotgun (WGS) entry which is preliminary data.</text>
</comment>
<protein>
    <submittedName>
        <fullName evidence="2">Uncharacterized protein</fullName>
    </submittedName>
</protein>
<gene>
    <name evidence="2" type="ORF">DFH08DRAFT_825581</name>
</gene>
<dbReference type="AlphaFoldDB" id="A0AAD6Z2H1"/>
<sequence length="340" mass="37103">MPSPLRNFALLWNSGLRFFLDPRTSPRRRLGWDSQNTDRTPLPLGYGAESFRRPRRLYHERSDGASVILAFGYDGVGGGVLDPKPGPQIDGFLRLWLANFVPRASFRIFLESVLPPQLPPPLLGLLTTYREFLLLRPAPSTESASTPRRPGASPGHGRGPVVHASSGSEVGSSEDDTPATKKRKTSRPHCPEMVKVTDEDEAPTLADDPRNYDLEEGDVSMSSPELSIAADAHNYDSGLEPAPAVVPPKQQALSSRVTLDDPPPSDACFLRFHPRPAAEIASASRVALVEEIMQQSTANTGDEEQLENMLLMMSEVFGQAGRLLGKRRHGEKGKGKGRAP</sequence>
<name>A0AAD6Z2H1_9AGAR</name>
<keyword evidence="3" id="KW-1185">Reference proteome</keyword>
<evidence type="ECO:0000313" key="2">
    <source>
        <dbReference type="EMBL" id="KAJ7303801.1"/>
    </source>
</evidence>
<proteinExistence type="predicted"/>
<reference evidence="2" key="1">
    <citation type="submission" date="2023-03" db="EMBL/GenBank/DDBJ databases">
        <title>Massive genome expansion in bonnet fungi (Mycena s.s.) driven by repeated elements and novel gene families across ecological guilds.</title>
        <authorList>
            <consortium name="Lawrence Berkeley National Laboratory"/>
            <person name="Harder C.B."/>
            <person name="Miyauchi S."/>
            <person name="Viragh M."/>
            <person name="Kuo A."/>
            <person name="Thoen E."/>
            <person name="Andreopoulos B."/>
            <person name="Lu D."/>
            <person name="Skrede I."/>
            <person name="Drula E."/>
            <person name="Henrissat B."/>
            <person name="Morin E."/>
            <person name="Kohler A."/>
            <person name="Barry K."/>
            <person name="LaButti K."/>
            <person name="Morin E."/>
            <person name="Salamov A."/>
            <person name="Lipzen A."/>
            <person name="Mereny Z."/>
            <person name="Hegedus B."/>
            <person name="Baldrian P."/>
            <person name="Stursova M."/>
            <person name="Weitz H."/>
            <person name="Taylor A."/>
            <person name="Grigoriev I.V."/>
            <person name="Nagy L.G."/>
            <person name="Martin F."/>
            <person name="Kauserud H."/>
        </authorList>
    </citation>
    <scope>NUCLEOTIDE SEQUENCE</scope>
    <source>
        <strain evidence="2">CBHHK002</strain>
    </source>
</reference>
<evidence type="ECO:0000313" key="3">
    <source>
        <dbReference type="Proteomes" id="UP001218218"/>
    </source>
</evidence>
<organism evidence="2 3">
    <name type="scientific">Mycena albidolilacea</name>
    <dbReference type="NCBI Taxonomy" id="1033008"/>
    <lineage>
        <taxon>Eukaryota</taxon>
        <taxon>Fungi</taxon>
        <taxon>Dikarya</taxon>
        <taxon>Basidiomycota</taxon>
        <taxon>Agaricomycotina</taxon>
        <taxon>Agaricomycetes</taxon>
        <taxon>Agaricomycetidae</taxon>
        <taxon>Agaricales</taxon>
        <taxon>Marasmiineae</taxon>
        <taxon>Mycenaceae</taxon>
        <taxon>Mycena</taxon>
    </lineage>
</organism>